<evidence type="ECO:0000256" key="17">
    <source>
        <dbReference type="ARBA" id="ARBA00049902"/>
    </source>
</evidence>
<comment type="catalytic activity">
    <reaction evidence="16">
        <text>Preferential cleavage: (Ac)2-L-Lys-D-Ala-|-D-Ala. Also transpeptidation of peptidyl-alanyl moieties that are N-acyl substituents of D-alanine.</text>
        <dbReference type="EC" id="3.4.16.4"/>
    </reaction>
</comment>
<evidence type="ECO:0000256" key="7">
    <source>
        <dbReference type="ARBA" id="ARBA00022670"/>
    </source>
</evidence>
<keyword evidence="7" id="KW-0645">Protease</keyword>
<dbReference type="Gene3D" id="3.40.710.10">
    <property type="entry name" value="DD-peptidase/beta-lactamase superfamily"/>
    <property type="match status" value="2"/>
</dbReference>
<accession>A0A7C2XM73</accession>
<dbReference type="InterPro" id="IPR001264">
    <property type="entry name" value="Glyco_trans_51"/>
</dbReference>
<evidence type="ECO:0000256" key="2">
    <source>
        <dbReference type="ARBA" id="ARBA00004752"/>
    </source>
</evidence>
<evidence type="ECO:0000256" key="4">
    <source>
        <dbReference type="ARBA" id="ARBA00007739"/>
    </source>
</evidence>
<comment type="similarity">
    <text evidence="4">In the N-terminal section; belongs to the glycosyltransferase 51 family.</text>
</comment>
<evidence type="ECO:0000256" key="13">
    <source>
        <dbReference type="ARBA" id="ARBA00023136"/>
    </source>
</evidence>
<reference evidence="20" key="1">
    <citation type="journal article" date="2020" name="mSystems">
        <title>Genome- and Community-Level Interaction Insights into Carbon Utilization and Element Cycling Functions of Hydrothermarchaeota in Hydrothermal Sediment.</title>
        <authorList>
            <person name="Zhou Z."/>
            <person name="Liu Y."/>
            <person name="Xu W."/>
            <person name="Pan J."/>
            <person name="Luo Z.H."/>
            <person name="Li M."/>
        </authorList>
    </citation>
    <scope>NUCLEOTIDE SEQUENCE [LARGE SCALE GENOMIC DNA]</scope>
    <source>
        <strain evidence="20">SpSt-1224</strain>
    </source>
</reference>
<comment type="pathway">
    <text evidence="2">Cell wall biogenesis; peptidoglycan biosynthesis.</text>
</comment>
<evidence type="ECO:0000256" key="15">
    <source>
        <dbReference type="ARBA" id="ARBA00023316"/>
    </source>
</evidence>
<dbReference type="GO" id="GO:0009252">
    <property type="term" value="P:peptidoglycan biosynthetic process"/>
    <property type="evidence" value="ECO:0007669"/>
    <property type="project" value="UniProtKB-UniPathway"/>
</dbReference>
<evidence type="ECO:0000256" key="5">
    <source>
        <dbReference type="ARBA" id="ARBA00022475"/>
    </source>
</evidence>
<dbReference type="InterPro" id="IPR001460">
    <property type="entry name" value="PCN-bd_Tpept"/>
</dbReference>
<dbReference type="Gene3D" id="1.10.3810.10">
    <property type="entry name" value="Biosynthetic peptidoglycan transglycosylase-like"/>
    <property type="match status" value="1"/>
</dbReference>
<dbReference type="GO" id="GO:0030288">
    <property type="term" value="C:outer membrane-bounded periplasmic space"/>
    <property type="evidence" value="ECO:0007669"/>
    <property type="project" value="TreeGrafter"/>
</dbReference>
<proteinExistence type="inferred from homology"/>
<dbReference type="GO" id="GO:0005886">
    <property type="term" value="C:plasma membrane"/>
    <property type="evidence" value="ECO:0007669"/>
    <property type="project" value="UniProtKB-SubCell"/>
</dbReference>
<dbReference type="EMBL" id="DSDS01000078">
    <property type="protein sequence ID" value="HET97752.1"/>
    <property type="molecule type" value="Genomic_DNA"/>
</dbReference>
<keyword evidence="14" id="KW-0511">Multifunctional enzyme</keyword>
<dbReference type="Pfam" id="PF00912">
    <property type="entry name" value="Transgly"/>
    <property type="match status" value="1"/>
</dbReference>
<dbReference type="SUPFAM" id="SSF56601">
    <property type="entry name" value="beta-lactamase/transpeptidase-like"/>
    <property type="match status" value="2"/>
</dbReference>
<evidence type="ECO:0000256" key="14">
    <source>
        <dbReference type="ARBA" id="ARBA00023268"/>
    </source>
</evidence>
<feature type="domain" description="Penicillin-binding protein transpeptidase" evidence="18">
    <location>
        <begin position="470"/>
        <end position="589"/>
    </location>
</feature>
<evidence type="ECO:0000259" key="18">
    <source>
        <dbReference type="Pfam" id="PF00905"/>
    </source>
</evidence>
<evidence type="ECO:0000256" key="3">
    <source>
        <dbReference type="ARBA" id="ARBA00007090"/>
    </source>
</evidence>
<dbReference type="PANTHER" id="PTHR32282:SF11">
    <property type="entry name" value="PENICILLIN-BINDING PROTEIN 1B"/>
    <property type="match status" value="1"/>
</dbReference>
<keyword evidence="11" id="KW-0133">Cell shape</keyword>
<keyword evidence="9 20" id="KW-0808">Transferase</keyword>
<feature type="domain" description="Glycosyl transferase family 51" evidence="19">
    <location>
        <begin position="65"/>
        <end position="231"/>
    </location>
</feature>
<keyword evidence="8" id="KW-0328">Glycosyltransferase</keyword>
<keyword evidence="10" id="KW-0378">Hydrolase</keyword>
<comment type="similarity">
    <text evidence="3">In the C-terminal section; belongs to the transpeptidase family.</text>
</comment>
<dbReference type="InterPro" id="IPR050396">
    <property type="entry name" value="Glycosyltr_51/Transpeptidase"/>
</dbReference>
<dbReference type="GO" id="GO:0008955">
    <property type="term" value="F:peptidoglycan glycosyltransferase activity"/>
    <property type="evidence" value="ECO:0007669"/>
    <property type="project" value="UniProtKB-EC"/>
</dbReference>
<dbReference type="GO" id="GO:0009002">
    <property type="term" value="F:serine-type D-Ala-D-Ala carboxypeptidase activity"/>
    <property type="evidence" value="ECO:0007669"/>
    <property type="project" value="UniProtKB-EC"/>
</dbReference>
<dbReference type="GO" id="GO:0006508">
    <property type="term" value="P:proteolysis"/>
    <property type="evidence" value="ECO:0007669"/>
    <property type="project" value="UniProtKB-KW"/>
</dbReference>
<keyword evidence="13" id="KW-0472">Membrane</keyword>
<evidence type="ECO:0000256" key="8">
    <source>
        <dbReference type="ARBA" id="ARBA00022676"/>
    </source>
</evidence>
<dbReference type="Proteomes" id="UP000885986">
    <property type="component" value="Unassembled WGS sequence"/>
</dbReference>
<dbReference type="GO" id="GO:0071555">
    <property type="term" value="P:cell wall organization"/>
    <property type="evidence" value="ECO:0007669"/>
    <property type="project" value="UniProtKB-KW"/>
</dbReference>
<evidence type="ECO:0000313" key="20">
    <source>
        <dbReference type="EMBL" id="HET97752.1"/>
    </source>
</evidence>
<dbReference type="SUPFAM" id="SSF53955">
    <property type="entry name" value="Lysozyme-like"/>
    <property type="match status" value="1"/>
</dbReference>
<keyword evidence="6" id="KW-0121">Carboxypeptidase</keyword>
<dbReference type="GO" id="GO:0008658">
    <property type="term" value="F:penicillin binding"/>
    <property type="evidence" value="ECO:0007669"/>
    <property type="project" value="InterPro"/>
</dbReference>
<sequence length="1102" mass="122970">MLKKAFYLLFTLFFVGVGGLAAAYGWLVVLSPGETIRRDYIERILAIESPVYYRDGVNRIGVFFEQAHRQYVPFSRIPADFVHAIVAAEDSSFFQHYGIDFSGIARAAIANLKARRVVQGGSTITQQTAKNLFKRKDRSLVSKFQELVYALRLEYHYEKEDILEFYANQFFVSGNGRGLGMAARYFFDKPVEELELLESAFIAGSVKGPNHYNPFIKRSDEAEERARRLARQRTTYVLEQMRRMGFIDEERLRANLDREIPFRQGRMTYALNTMLDLVREGLAEPEVVEALSRHGIDNVATSGIRIITSVDRDLQEAAHYALRKELSRLDISLGGYEHRAAQAVYAALPAGTERWDQPGSFLVGRIAVIAGTAQEPRIGVAFEPASAKVGDRAAEEPVAWLDRRGLFNLLTPLARHRQSGRGQAGNADLERLLGEVAVGDLVYVSVRERRAGGDILLDLEKYPELQGGVLALREGAIHAMVGGQDNRHYNRAVTARRPMGSVMKPLVYAAALQLGWNSVDLLDNRRQVFLYQNQAYFPRHLQGIKHDQVSLSWAGVTSENLASVWLLYHLCDHLPPARFAELVERLGFARAGNEGTTAYTRRIRDRHGVVVNRDALYRAAFERAVAAVEPDLLFDGRPGEYELLRTFEYGAGFERFRAEVEAEFLGPGATAQERREGQERLKILARNFVDYLAARDQLRELIAQLQDDELSDEFTGLLPLYRERDGTLVYTTGHPGTGRWPLDLGQLREIVPEGEAARRLFWGQVLIEGDLRVETLDLLEASLETEYRRLAALPPYDPEVLYQIRDFRVLISLHYLIGLSRTLGVESPLEPVLSFPLGSNAVSLLELARVFEALRSGSLHLNAARVDSGGLGVIERIESYEGEPIYAPQRQSRRVFGPRVSLAISDILFNAMEHGTGRSAHNQVRLSSPDPARKKLLEELDLMVPLFGKTGTANRFVNAAFAGYLPGPGDGSAFSLDSGYTIASYVGYDDNQPMVHGATRITGGGGALPIWARLAEAVFRHGEHAASLDLADFAFTGGDRVGVVYPRLDQVEIPVEAGQGVVVSRTAVKSAARIVTFGRHGSDGSFEPARIFQPYWREGEIR</sequence>
<name>A0A7C2XM73_9BACT</name>
<dbReference type="InterPro" id="IPR012338">
    <property type="entry name" value="Beta-lactam/transpept-like"/>
</dbReference>
<evidence type="ECO:0000256" key="6">
    <source>
        <dbReference type="ARBA" id="ARBA00022645"/>
    </source>
</evidence>
<evidence type="ECO:0000256" key="1">
    <source>
        <dbReference type="ARBA" id="ARBA00004236"/>
    </source>
</evidence>
<evidence type="ECO:0000256" key="12">
    <source>
        <dbReference type="ARBA" id="ARBA00022984"/>
    </source>
</evidence>
<comment type="caution">
    <text evidence="20">The sequence shown here is derived from an EMBL/GenBank/DDBJ whole genome shotgun (WGS) entry which is preliminary data.</text>
</comment>
<dbReference type="PANTHER" id="PTHR32282">
    <property type="entry name" value="BINDING PROTEIN TRANSPEPTIDASE, PUTATIVE-RELATED"/>
    <property type="match status" value="1"/>
</dbReference>
<evidence type="ECO:0000256" key="9">
    <source>
        <dbReference type="ARBA" id="ARBA00022679"/>
    </source>
</evidence>
<keyword evidence="15" id="KW-0961">Cell wall biogenesis/degradation</keyword>
<keyword evidence="5" id="KW-1003">Cell membrane</keyword>
<evidence type="ECO:0000256" key="10">
    <source>
        <dbReference type="ARBA" id="ARBA00022801"/>
    </source>
</evidence>
<dbReference type="AlphaFoldDB" id="A0A7C2XM73"/>
<dbReference type="InterPro" id="IPR036950">
    <property type="entry name" value="PBP_transglycosylase"/>
</dbReference>
<gene>
    <name evidence="20" type="ORF">ENN98_03495</name>
</gene>
<evidence type="ECO:0000256" key="11">
    <source>
        <dbReference type="ARBA" id="ARBA00022960"/>
    </source>
</evidence>
<organism evidence="20">
    <name type="scientific">Desulfurivibrio alkaliphilus</name>
    <dbReference type="NCBI Taxonomy" id="427923"/>
    <lineage>
        <taxon>Bacteria</taxon>
        <taxon>Pseudomonadati</taxon>
        <taxon>Thermodesulfobacteriota</taxon>
        <taxon>Desulfobulbia</taxon>
        <taxon>Desulfobulbales</taxon>
        <taxon>Desulfobulbaceae</taxon>
        <taxon>Desulfurivibrio</taxon>
    </lineage>
</organism>
<keyword evidence="12" id="KW-0573">Peptidoglycan synthesis</keyword>
<dbReference type="UniPathway" id="UPA00219"/>
<evidence type="ECO:0000256" key="16">
    <source>
        <dbReference type="ARBA" id="ARBA00034000"/>
    </source>
</evidence>
<evidence type="ECO:0000259" key="19">
    <source>
        <dbReference type="Pfam" id="PF00912"/>
    </source>
</evidence>
<protein>
    <submittedName>
        <fullName evidence="20">Glycosyl transferase family 51</fullName>
    </submittedName>
</protein>
<dbReference type="Pfam" id="PF00905">
    <property type="entry name" value="Transpeptidase"/>
    <property type="match status" value="1"/>
</dbReference>
<comment type="catalytic activity">
    <reaction evidence="17">
        <text>[GlcNAc-(1-&gt;4)-Mur2Ac(oyl-L-Ala-gamma-D-Glu-L-Lys-D-Ala-D-Ala)](n)-di-trans,octa-cis-undecaprenyl diphosphate + beta-D-GlcNAc-(1-&gt;4)-Mur2Ac(oyl-L-Ala-gamma-D-Glu-L-Lys-D-Ala-D-Ala)-di-trans,octa-cis-undecaprenyl diphosphate = [GlcNAc-(1-&gt;4)-Mur2Ac(oyl-L-Ala-gamma-D-Glu-L-Lys-D-Ala-D-Ala)](n+1)-di-trans,octa-cis-undecaprenyl diphosphate + di-trans,octa-cis-undecaprenyl diphosphate + H(+)</text>
        <dbReference type="Rhea" id="RHEA:23708"/>
        <dbReference type="Rhea" id="RHEA-COMP:9602"/>
        <dbReference type="Rhea" id="RHEA-COMP:9603"/>
        <dbReference type="ChEBI" id="CHEBI:15378"/>
        <dbReference type="ChEBI" id="CHEBI:58405"/>
        <dbReference type="ChEBI" id="CHEBI:60033"/>
        <dbReference type="ChEBI" id="CHEBI:78435"/>
        <dbReference type="EC" id="2.4.99.28"/>
    </reaction>
</comment>
<comment type="subcellular location">
    <subcellularLocation>
        <location evidence="1">Cell membrane</location>
    </subcellularLocation>
</comment>
<dbReference type="GO" id="GO:0008360">
    <property type="term" value="P:regulation of cell shape"/>
    <property type="evidence" value="ECO:0007669"/>
    <property type="project" value="UniProtKB-KW"/>
</dbReference>
<dbReference type="InterPro" id="IPR023346">
    <property type="entry name" value="Lysozyme-like_dom_sf"/>
</dbReference>